<feature type="non-terminal residue" evidence="4">
    <location>
        <position position="1"/>
    </location>
</feature>
<dbReference type="PANTHER" id="PTHR24322:SF736">
    <property type="entry name" value="RETINOL DEHYDROGENASE 10"/>
    <property type="match status" value="1"/>
</dbReference>
<keyword evidence="3" id="KW-1133">Transmembrane helix</keyword>
<dbReference type="OrthoDB" id="5840532at2759"/>
<dbReference type="PANTHER" id="PTHR24322">
    <property type="entry name" value="PKSB"/>
    <property type="match status" value="1"/>
</dbReference>
<dbReference type="Pfam" id="PF00106">
    <property type="entry name" value="adh_short"/>
    <property type="match status" value="1"/>
</dbReference>
<evidence type="ECO:0000313" key="5">
    <source>
        <dbReference type="Proteomes" id="UP000708208"/>
    </source>
</evidence>
<keyword evidence="3" id="KW-0472">Membrane</keyword>
<evidence type="ECO:0000256" key="3">
    <source>
        <dbReference type="SAM" id="Phobius"/>
    </source>
</evidence>
<comment type="similarity">
    <text evidence="1">Belongs to the short-chain dehydrogenases/reductases (SDR) family.</text>
</comment>
<evidence type="ECO:0000313" key="4">
    <source>
        <dbReference type="EMBL" id="CAG7667436.1"/>
    </source>
</evidence>
<accession>A0A8J2JDS9</accession>
<dbReference type="EMBL" id="CAJVCH010010019">
    <property type="protein sequence ID" value="CAG7667436.1"/>
    <property type="molecule type" value="Genomic_DNA"/>
</dbReference>
<keyword evidence="3" id="KW-0812">Transmembrane</keyword>
<dbReference type="GO" id="GO:0016616">
    <property type="term" value="F:oxidoreductase activity, acting on the CH-OH group of donors, NAD or NADP as acceptor"/>
    <property type="evidence" value="ECO:0007669"/>
    <property type="project" value="TreeGrafter"/>
</dbReference>
<sequence length="153" mass="16758">MISPGTLLVLILFPFECLYLTLYAIVFPLVYLWRLLFPGKPLSLEGKVILVTGGANGIGRAICEKLVEIEKNLTIIIWDLDQNTGLETIKALRSAGVQNAFVFKVDVSDREQVAAAAQQIRDEIGEVSLLFNNAGIAGPAIEAWKEDPSVTEK</sequence>
<evidence type="ECO:0000256" key="2">
    <source>
        <dbReference type="ARBA" id="ARBA00023002"/>
    </source>
</evidence>
<feature type="transmembrane region" description="Helical" evidence="3">
    <location>
        <begin position="6"/>
        <end position="33"/>
    </location>
</feature>
<dbReference type="InterPro" id="IPR002347">
    <property type="entry name" value="SDR_fam"/>
</dbReference>
<gene>
    <name evidence="4" type="ORF">AFUS01_LOCUS1786</name>
</gene>
<comment type="caution">
    <text evidence="4">The sequence shown here is derived from an EMBL/GenBank/DDBJ whole genome shotgun (WGS) entry which is preliminary data.</text>
</comment>
<proteinExistence type="inferred from homology"/>
<keyword evidence="5" id="KW-1185">Reference proteome</keyword>
<dbReference type="Proteomes" id="UP000708208">
    <property type="component" value="Unassembled WGS sequence"/>
</dbReference>
<name>A0A8J2JDS9_9HEXA</name>
<evidence type="ECO:0000256" key="1">
    <source>
        <dbReference type="ARBA" id="ARBA00006484"/>
    </source>
</evidence>
<keyword evidence="2" id="KW-0560">Oxidoreductase</keyword>
<reference evidence="4" key="1">
    <citation type="submission" date="2021-06" db="EMBL/GenBank/DDBJ databases">
        <authorList>
            <person name="Hodson N. C."/>
            <person name="Mongue J. A."/>
            <person name="Jaron S. K."/>
        </authorList>
    </citation>
    <scope>NUCLEOTIDE SEQUENCE</scope>
</reference>
<dbReference type="AlphaFoldDB" id="A0A8J2JDS9"/>
<organism evidence="4 5">
    <name type="scientific">Allacma fusca</name>
    <dbReference type="NCBI Taxonomy" id="39272"/>
    <lineage>
        <taxon>Eukaryota</taxon>
        <taxon>Metazoa</taxon>
        <taxon>Ecdysozoa</taxon>
        <taxon>Arthropoda</taxon>
        <taxon>Hexapoda</taxon>
        <taxon>Collembola</taxon>
        <taxon>Symphypleona</taxon>
        <taxon>Sminthuridae</taxon>
        <taxon>Allacma</taxon>
    </lineage>
</organism>
<protein>
    <submittedName>
        <fullName evidence="4">Uncharacterized protein</fullName>
    </submittedName>
</protein>